<evidence type="ECO:0000256" key="2">
    <source>
        <dbReference type="ARBA" id="ARBA00023277"/>
    </source>
</evidence>
<organism evidence="4">
    <name type="scientific">marine sediment metagenome</name>
    <dbReference type="NCBI Taxonomy" id="412755"/>
    <lineage>
        <taxon>unclassified sequences</taxon>
        <taxon>metagenomes</taxon>
        <taxon>ecological metagenomes</taxon>
    </lineage>
</organism>
<evidence type="ECO:0000313" key="4">
    <source>
        <dbReference type="EMBL" id="GAH74209.1"/>
    </source>
</evidence>
<dbReference type="GO" id="GO:0008736">
    <property type="term" value="F:L-fucose isomerase activity"/>
    <property type="evidence" value="ECO:0007669"/>
    <property type="project" value="InterPro"/>
</dbReference>
<dbReference type="PANTHER" id="PTHR36120:SF1">
    <property type="entry name" value="L-FUCOSE ISOMERASE C-TERMINAL DOMAIN-CONTAINING PROTEIN"/>
    <property type="match status" value="1"/>
</dbReference>
<dbReference type="AlphaFoldDB" id="X1J7A1"/>
<keyword evidence="2" id="KW-0119">Carbohydrate metabolism</keyword>
<evidence type="ECO:0000259" key="3">
    <source>
        <dbReference type="Pfam" id="PF02952"/>
    </source>
</evidence>
<dbReference type="PANTHER" id="PTHR36120">
    <property type="entry name" value="FUCOSE ISOMERASE"/>
    <property type="match status" value="1"/>
</dbReference>
<protein>
    <recommendedName>
        <fullName evidence="3">L-fucose isomerase C-terminal domain-containing protein</fullName>
    </recommendedName>
</protein>
<dbReference type="InterPro" id="IPR015888">
    <property type="entry name" value="Fuc_isomerase_C"/>
</dbReference>
<feature type="domain" description="L-fucose isomerase C-terminal" evidence="3">
    <location>
        <begin position="167"/>
        <end position="257"/>
    </location>
</feature>
<evidence type="ECO:0000256" key="1">
    <source>
        <dbReference type="ARBA" id="ARBA00023235"/>
    </source>
</evidence>
<dbReference type="SUPFAM" id="SSF50443">
    <property type="entry name" value="FucI/AraA C-terminal domain-like"/>
    <property type="match status" value="1"/>
</dbReference>
<feature type="non-terminal residue" evidence="4">
    <location>
        <position position="1"/>
    </location>
</feature>
<dbReference type="InterPro" id="IPR004216">
    <property type="entry name" value="Fuc/Ara_isomerase_C"/>
</dbReference>
<dbReference type="GO" id="GO:0006004">
    <property type="term" value="P:fucose metabolic process"/>
    <property type="evidence" value="ECO:0007669"/>
    <property type="project" value="InterPro"/>
</dbReference>
<reference evidence="4" key="1">
    <citation type="journal article" date="2014" name="Front. Microbiol.">
        <title>High frequency of phylogenetically diverse reductive dehalogenase-homologous genes in deep subseafloor sedimentary metagenomes.</title>
        <authorList>
            <person name="Kawai M."/>
            <person name="Futagami T."/>
            <person name="Toyoda A."/>
            <person name="Takaki Y."/>
            <person name="Nishi S."/>
            <person name="Hori S."/>
            <person name="Arai W."/>
            <person name="Tsubouchi T."/>
            <person name="Morono Y."/>
            <person name="Uchiyama I."/>
            <person name="Ito T."/>
            <person name="Fujiyama A."/>
            <person name="Inagaki F."/>
            <person name="Takami H."/>
        </authorList>
    </citation>
    <scope>NUCLEOTIDE SEQUENCE</scope>
    <source>
        <strain evidence="4">Expedition CK06-06</strain>
    </source>
</reference>
<name>X1J7A1_9ZZZZ</name>
<proteinExistence type="predicted"/>
<keyword evidence="1" id="KW-0413">Isomerase</keyword>
<dbReference type="EMBL" id="BARU01026113">
    <property type="protein sequence ID" value="GAH74209.1"/>
    <property type="molecule type" value="Genomic_DNA"/>
</dbReference>
<comment type="caution">
    <text evidence="4">The sequence shown here is derived from an EMBL/GenBank/DDBJ whole genome shotgun (WGS) entry which is preliminary data.</text>
</comment>
<accession>X1J7A1</accession>
<gene>
    <name evidence="4" type="ORF">S03H2_41987</name>
</gene>
<dbReference type="GO" id="GO:0005737">
    <property type="term" value="C:cytoplasm"/>
    <property type="evidence" value="ECO:0007669"/>
    <property type="project" value="InterPro"/>
</dbReference>
<dbReference type="Pfam" id="PF02952">
    <property type="entry name" value="Fucose_iso_C"/>
    <property type="match status" value="1"/>
</dbReference>
<sequence length="259" mass="29021">IEHLGNILDELEDKDPRIINLCQKVRSEYHVVGLQDNDILRAARLGIALQELIRRYKLHGLVLLGQHYIEVKANASCYLGLSEILSTGQAVAVTEGDVLGCIMSKVLKDFTGHTAFFGEWEELDQSLNAVMLLAHGFIDPRECRKDRPVQVNPACEDWGFEGNSVGFQATYPPGPVTMTHIIEDTEGWRLLISKGELLDTPPLKINESSLVVRVEKPIKDYFKELLRYGFSHHCIAAPGLVGDQLACFARQLDLEICRL</sequence>